<evidence type="ECO:0000256" key="3">
    <source>
        <dbReference type="ARBA" id="ARBA00023242"/>
    </source>
</evidence>
<dbReference type="GO" id="GO:0097361">
    <property type="term" value="C:cytosolic [4Fe-4S] assembly targeting complex"/>
    <property type="evidence" value="ECO:0007669"/>
    <property type="project" value="UniProtKB-UniRule"/>
</dbReference>
<dbReference type="AlphaFoldDB" id="A0A9Q0AQM8"/>
<dbReference type="InterPro" id="IPR039920">
    <property type="entry name" value="MMS19"/>
</dbReference>
<reference evidence="7" key="1">
    <citation type="submission" date="2021-03" db="EMBL/GenBank/DDBJ databases">
        <title>Revisited historic fungal species revealed as producer of novel bioactive compounds through whole genome sequencing and comparative genomics.</title>
        <authorList>
            <person name="Vignolle G.A."/>
            <person name="Hochenegger N."/>
            <person name="Mach R.L."/>
            <person name="Mach-Aigner A.R."/>
            <person name="Javad Rahimi M."/>
            <person name="Salim K.A."/>
            <person name="Chan C.M."/>
            <person name="Lim L.B.L."/>
            <person name="Cai F."/>
            <person name="Druzhinina I.S."/>
            <person name="U'Ren J.M."/>
            <person name="Derntl C."/>
        </authorList>
    </citation>
    <scope>NUCLEOTIDE SEQUENCE</scope>
    <source>
        <strain evidence="7">TUCIM 5799</strain>
    </source>
</reference>
<evidence type="ECO:0000313" key="8">
    <source>
        <dbReference type="Proteomes" id="UP000829685"/>
    </source>
</evidence>
<keyword evidence="2" id="KW-0677">Repeat</keyword>
<comment type="similarity">
    <text evidence="4">Belongs to the MET18/MMS19 family.</text>
</comment>
<evidence type="ECO:0000256" key="2">
    <source>
        <dbReference type="ARBA" id="ARBA00022737"/>
    </source>
</evidence>
<name>A0A9Q0AQM8_9PEZI</name>
<sequence>MANKFDDLALRYVLADDGDKAAAQEAVGEIKQAASTRTAIGQWVASINQWMGSKSDDIGDDDVISRAKALDFLASTLDSLPKDILKADQVKLLIGFFCSLFSSDHRAGIMASSRSLRELTSMKAFQPSSGNDIVMGITKLGTEDFKRQTPATRLEIYELLLSLLTNPLVAEDLAYRHGNTCEFMTALIDLCKNERDPQNLIKWFELQRLFLQNFAPVDDVTEEVFKTFSAYFPITLRASATPSGITVDDLKRAVRSCFSAHHRVARLAIPFLLNKLDQGEAVTISVKVDILQTLEACIASYQHVQQGIVPYSDQIWTSLKYEVRNGEIVDSIEATLRLIGTLARRLEGQDLQAFFAATWVDLGDDLSNSAYSQSAAKLLTAIAGASKASFALASKQAIPHIESTLKHSTSTPHQTELVSLFNALLLVRAALNDVPNANLQDELFGDALFESVYSPLWTNWTQTHFSTDRLGIMSKLIDGMSSLVAQRSSGDHPQRLCSDATCNRIFKWLGTPAVINPLEGKNFLQGSQEKEYSELIELATQALAKVAPIYPSGFHFLLAQFVGSITTLAGAQASSQSQAQAIFHAGARLAYIGTKSVPSAGSPLINSVSVINTLLVALQKTVGVSSLYWTSFISAIHLAISMTFSALEVQPSVDASGILNSTNVASSQNAFEELRDQIHGLPEIDQGDLGDLEETNASLNQLGDDKTATYHYFQSYSLYVVSQLYRRFASLSQTASTSESHSPKAPTIILGSEFVKSTEKDTDIFLHQLSQLATTVVRPLSKDIQLQLRLVEEVFLLFTRTPEGQSRKEFLDSVVSSREESYPDRMEPIVQWTVCTSNGFRTAPLALGILQGLWPEAMRELYAHGVLQDLSKTLTTPELAGFSAATRAALDTMLAILANRLPPKESMADYMDTARICADGFTLVARRGISQSPEVSTSLEIFRSILHFVGGDIVNYKSGPANELVLRLICDTAPTELTMGRQLAQCFDIIVSPKECLTKENHAVIKRLHGQWIYQQAVLPYLNKCFPRAATGAEPAIDDRCATNRSVAVFALLKHLDYAAWRNESEQVARVVIRSLTKFGISKDINTVLQVLLTILSNDAELLKQHLTPLVTHTLAVYQMARNVVESLEFVNNPTLDKKSRKEAAMCRKSCLEFLKRLPSTYETRYLLAQRQSALRGLATACGDPVREVREVAIVARREWENMS</sequence>
<dbReference type="InterPro" id="IPR029240">
    <property type="entry name" value="MMS19_N"/>
</dbReference>
<dbReference type="GO" id="GO:0005634">
    <property type="term" value="C:nucleus"/>
    <property type="evidence" value="ECO:0007669"/>
    <property type="project" value="UniProtKB-SubCell"/>
</dbReference>
<dbReference type="GO" id="GO:0016226">
    <property type="term" value="P:iron-sulfur cluster assembly"/>
    <property type="evidence" value="ECO:0007669"/>
    <property type="project" value="UniProtKB-UniRule"/>
</dbReference>
<accession>A0A9Q0AQM8</accession>
<dbReference type="GO" id="GO:0006281">
    <property type="term" value="P:DNA repair"/>
    <property type="evidence" value="ECO:0007669"/>
    <property type="project" value="UniProtKB-UniRule"/>
</dbReference>
<dbReference type="SUPFAM" id="SSF48371">
    <property type="entry name" value="ARM repeat"/>
    <property type="match status" value="1"/>
</dbReference>
<dbReference type="PANTHER" id="PTHR12891:SF0">
    <property type="entry name" value="MMS19 NUCLEOTIDE EXCISION REPAIR PROTEIN HOMOLOG"/>
    <property type="match status" value="1"/>
</dbReference>
<keyword evidence="8" id="KW-1185">Reference proteome</keyword>
<dbReference type="InterPro" id="IPR024687">
    <property type="entry name" value="MMS19_C"/>
</dbReference>
<proteinExistence type="inferred from homology"/>
<feature type="domain" description="MMS19 N-terminal" evidence="6">
    <location>
        <begin position="60"/>
        <end position="323"/>
    </location>
</feature>
<dbReference type="InterPro" id="IPR016024">
    <property type="entry name" value="ARM-type_fold"/>
</dbReference>
<protein>
    <recommendedName>
        <fullName evidence="4">MMS19 nucleotide excision repair protein</fullName>
    </recommendedName>
</protein>
<dbReference type="GO" id="GO:0051604">
    <property type="term" value="P:protein maturation"/>
    <property type="evidence" value="ECO:0007669"/>
    <property type="project" value="UniProtKB-UniRule"/>
</dbReference>
<evidence type="ECO:0000259" key="6">
    <source>
        <dbReference type="Pfam" id="PF14500"/>
    </source>
</evidence>
<comment type="subcellular location">
    <subcellularLocation>
        <location evidence="1 4">Nucleus</location>
    </subcellularLocation>
</comment>
<evidence type="ECO:0000256" key="1">
    <source>
        <dbReference type="ARBA" id="ARBA00004123"/>
    </source>
</evidence>
<evidence type="ECO:0000313" key="7">
    <source>
        <dbReference type="EMBL" id="KAI1872704.1"/>
    </source>
</evidence>
<dbReference type="Pfam" id="PF12460">
    <property type="entry name" value="MMS19_C"/>
    <property type="match status" value="1"/>
</dbReference>
<dbReference type="Pfam" id="PF14500">
    <property type="entry name" value="MMS19_N"/>
    <property type="match status" value="1"/>
</dbReference>
<keyword evidence="3 4" id="KW-0539">Nucleus</keyword>
<dbReference type="EMBL" id="JAFIMR010000011">
    <property type="protein sequence ID" value="KAI1872704.1"/>
    <property type="molecule type" value="Genomic_DNA"/>
</dbReference>
<feature type="domain" description="MMS19 C-terminal" evidence="5">
    <location>
        <begin position="752"/>
        <end position="1159"/>
    </location>
</feature>
<comment type="function">
    <text evidence="4">Key component of the cytosolic iron-sulfur protein assembly (CIA) complex, a multiprotein complex that mediates the incorporation of iron-sulfur cluster into apoproteins specifically involved in DNA metabolism and genomic integrity. In the CIA complex, MMS19 acts as an adapter between early-acting CIA components and a subset of cellular target iron-sulfur proteins.</text>
</comment>
<gene>
    <name evidence="7" type="ORF">JX265_005584</name>
</gene>
<comment type="caution">
    <text evidence="7">The sequence shown here is derived from an EMBL/GenBank/DDBJ whole genome shotgun (WGS) entry which is preliminary data.</text>
</comment>
<keyword evidence="4" id="KW-0227">DNA damage</keyword>
<dbReference type="Proteomes" id="UP000829685">
    <property type="component" value="Unassembled WGS sequence"/>
</dbReference>
<evidence type="ECO:0000256" key="4">
    <source>
        <dbReference type="RuleBase" id="RU367072"/>
    </source>
</evidence>
<organism evidence="7 8">
    <name type="scientific">Neoarthrinium moseri</name>
    <dbReference type="NCBI Taxonomy" id="1658444"/>
    <lineage>
        <taxon>Eukaryota</taxon>
        <taxon>Fungi</taxon>
        <taxon>Dikarya</taxon>
        <taxon>Ascomycota</taxon>
        <taxon>Pezizomycotina</taxon>
        <taxon>Sordariomycetes</taxon>
        <taxon>Xylariomycetidae</taxon>
        <taxon>Amphisphaeriales</taxon>
        <taxon>Apiosporaceae</taxon>
        <taxon>Neoarthrinium</taxon>
    </lineage>
</organism>
<keyword evidence="4" id="KW-0234">DNA repair</keyword>
<evidence type="ECO:0000259" key="5">
    <source>
        <dbReference type="Pfam" id="PF12460"/>
    </source>
</evidence>
<dbReference type="PANTHER" id="PTHR12891">
    <property type="entry name" value="DNA REPAIR/TRANSCRIPTION PROTEIN MET18/MMS19"/>
    <property type="match status" value="1"/>
</dbReference>